<comment type="similarity">
    <text evidence="2 6">Belongs to the QNG1 protein family.</text>
</comment>
<name>A0ABD1FC81_HYPHA</name>
<gene>
    <name evidence="7" type="ORF">ABEB36_000723</name>
</gene>
<evidence type="ECO:0000256" key="3">
    <source>
        <dbReference type="ARBA" id="ARBA00035306"/>
    </source>
</evidence>
<dbReference type="EMBL" id="JBDJPC010000001">
    <property type="protein sequence ID" value="KAL1516886.1"/>
    <property type="molecule type" value="Genomic_DNA"/>
</dbReference>
<evidence type="ECO:0000256" key="5">
    <source>
        <dbReference type="ARBA" id="ARBA00048204"/>
    </source>
</evidence>
<evidence type="ECO:0000256" key="4">
    <source>
        <dbReference type="ARBA" id="ARBA00035393"/>
    </source>
</evidence>
<comment type="function">
    <text evidence="6">Catalyzes the hydrolysis of queuosine 5'-phosphate, releasing the nucleobase queuine (q). Is required for salvage of queuine from exogenous queuosine (Q) that is imported and then converted to queuosine 5'-phosphate intracellularly.</text>
</comment>
<sequence length="330" mass="38269">MVLSPKESGKFIADNATHVKINHEGIRKLGDVLIEEIKSDHLKPDNFGQSFIHPKSTDKHAIDWLFVVDTLNFCFWQIEGEEGWEVEGYSGYYALCAAINRAINEKVDILNPNFYSAITESQLETILRSDTTVQIPLLAERVKCLHDVGAVLIKNYKSTFETILRSADNSAKTLLNLIVTNFKCFQDEHTFNNEKVSFYKRAQILVSDIWACFKGQGLGYFKDIDEITMFADYRIPQTLLWFGVFEYSKALETKLKNNITFENGDREEMEIRGCSIHAVELIKDYANKKLEDKKINSILIDHFVWDFRRKHAEDIEERVLPFHKVLCIYY</sequence>
<keyword evidence="1 6" id="KW-0378">Hydrolase</keyword>
<protein>
    <recommendedName>
        <fullName evidence="3 6">Queuosine 5'-phosphate N-glycosylase/hydrolase</fullName>
        <ecNumber evidence="6">3.2.2.-</ecNumber>
    </recommendedName>
    <alternativeName>
        <fullName evidence="4 6">Queuosine-nucleotide N-glycosylase/hydrolase</fullName>
    </alternativeName>
</protein>
<dbReference type="InterPro" id="IPR019438">
    <property type="entry name" value="Q_salvage"/>
</dbReference>
<accession>A0ABD1FC81</accession>
<keyword evidence="8" id="KW-1185">Reference proteome</keyword>
<dbReference type="EC" id="3.2.2.-" evidence="6"/>
<organism evidence="7 8">
    <name type="scientific">Hypothenemus hampei</name>
    <name type="common">Coffee berry borer</name>
    <dbReference type="NCBI Taxonomy" id="57062"/>
    <lineage>
        <taxon>Eukaryota</taxon>
        <taxon>Metazoa</taxon>
        <taxon>Ecdysozoa</taxon>
        <taxon>Arthropoda</taxon>
        <taxon>Hexapoda</taxon>
        <taxon>Insecta</taxon>
        <taxon>Pterygota</taxon>
        <taxon>Neoptera</taxon>
        <taxon>Endopterygota</taxon>
        <taxon>Coleoptera</taxon>
        <taxon>Polyphaga</taxon>
        <taxon>Cucujiformia</taxon>
        <taxon>Curculionidae</taxon>
        <taxon>Scolytinae</taxon>
        <taxon>Hypothenemus</taxon>
    </lineage>
</organism>
<dbReference type="Proteomes" id="UP001566132">
    <property type="component" value="Unassembled WGS sequence"/>
</dbReference>
<evidence type="ECO:0000313" key="8">
    <source>
        <dbReference type="Proteomes" id="UP001566132"/>
    </source>
</evidence>
<proteinExistence type="inferred from homology"/>
<dbReference type="GO" id="GO:0016787">
    <property type="term" value="F:hydrolase activity"/>
    <property type="evidence" value="ECO:0007669"/>
    <property type="project" value="UniProtKB-KW"/>
</dbReference>
<evidence type="ECO:0000256" key="1">
    <source>
        <dbReference type="ARBA" id="ARBA00022801"/>
    </source>
</evidence>
<evidence type="ECO:0000313" key="7">
    <source>
        <dbReference type="EMBL" id="KAL1516886.1"/>
    </source>
</evidence>
<comment type="caution">
    <text evidence="7">The sequence shown here is derived from an EMBL/GenBank/DDBJ whole genome shotgun (WGS) entry which is preliminary data.</text>
</comment>
<dbReference type="AlphaFoldDB" id="A0ABD1FC81"/>
<dbReference type="PANTHER" id="PTHR21314:SF0">
    <property type="entry name" value="QUEUOSINE 5'-PHOSPHATE N-GLYCOSYLASE_HYDROLASE"/>
    <property type="match status" value="1"/>
</dbReference>
<comment type="catalytic activity">
    <reaction evidence="5 6">
        <text>queuosine 5'-phosphate + H2O = queuine + D-ribose 5-phosphate</text>
        <dbReference type="Rhea" id="RHEA:75387"/>
        <dbReference type="ChEBI" id="CHEBI:15377"/>
        <dbReference type="ChEBI" id="CHEBI:17433"/>
        <dbReference type="ChEBI" id="CHEBI:78346"/>
        <dbReference type="ChEBI" id="CHEBI:194371"/>
    </reaction>
    <physiologicalReaction direction="left-to-right" evidence="5 6">
        <dbReference type="Rhea" id="RHEA:75388"/>
    </physiologicalReaction>
</comment>
<evidence type="ECO:0000256" key="6">
    <source>
        <dbReference type="RuleBase" id="RU365002"/>
    </source>
</evidence>
<dbReference type="Pfam" id="PF10343">
    <property type="entry name" value="Q_salvage"/>
    <property type="match status" value="1"/>
</dbReference>
<evidence type="ECO:0000256" key="2">
    <source>
        <dbReference type="ARBA" id="ARBA00035119"/>
    </source>
</evidence>
<reference evidence="7 8" key="1">
    <citation type="submission" date="2024-05" db="EMBL/GenBank/DDBJ databases">
        <title>Genetic variation in Jamaican populations of the coffee berry borer (Hypothenemus hampei).</title>
        <authorList>
            <person name="Errbii M."/>
            <person name="Myrie A."/>
        </authorList>
    </citation>
    <scope>NUCLEOTIDE SEQUENCE [LARGE SCALE GENOMIC DNA]</scope>
    <source>
        <strain evidence="7">JA-Hopewell-2020-01-JO</strain>
        <tissue evidence="7">Whole body</tissue>
    </source>
</reference>
<dbReference type="PANTHER" id="PTHR21314">
    <property type="entry name" value="QUEUOSINE 5'-PHOSPHATE N-GLYCOSYLASE_HYDROLASE-RELATED"/>
    <property type="match status" value="1"/>
</dbReference>